<comment type="caution">
    <text evidence="1">The sequence shown here is derived from an EMBL/GenBank/DDBJ whole genome shotgun (WGS) entry which is preliminary data.</text>
</comment>
<dbReference type="AlphaFoldDB" id="A0A438DI94"/>
<dbReference type="Proteomes" id="UP000288805">
    <property type="component" value="Unassembled WGS sequence"/>
</dbReference>
<protein>
    <submittedName>
        <fullName evidence="1">Uncharacterized protein</fullName>
    </submittedName>
</protein>
<evidence type="ECO:0000313" key="1">
    <source>
        <dbReference type="EMBL" id="RVW35197.1"/>
    </source>
</evidence>
<gene>
    <name evidence="1" type="ORF">CK203_099983</name>
</gene>
<reference evidence="1 2" key="1">
    <citation type="journal article" date="2018" name="PLoS Genet.">
        <title>Population sequencing reveals clonal diversity and ancestral inbreeding in the grapevine cultivar Chardonnay.</title>
        <authorList>
            <person name="Roach M.J."/>
            <person name="Johnson D.L."/>
            <person name="Bohlmann J."/>
            <person name="van Vuuren H.J."/>
            <person name="Jones S.J."/>
            <person name="Pretorius I.S."/>
            <person name="Schmidt S.A."/>
            <person name="Borneman A.R."/>
        </authorList>
    </citation>
    <scope>NUCLEOTIDE SEQUENCE [LARGE SCALE GENOMIC DNA]</scope>
    <source>
        <strain evidence="2">cv. Chardonnay</strain>
        <tissue evidence="1">Leaf</tissue>
    </source>
</reference>
<evidence type="ECO:0000313" key="2">
    <source>
        <dbReference type="Proteomes" id="UP000288805"/>
    </source>
</evidence>
<organism evidence="1 2">
    <name type="scientific">Vitis vinifera</name>
    <name type="common">Grape</name>
    <dbReference type="NCBI Taxonomy" id="29760"/>
    <lineage>
        <taxon>Eukaryota</taxon>
        <taxon>Viridiplantae</taxon>
        <taxon>Streptophyta</taxon>
        <taxon>Embryophyta</taxon>
        <taxon>Tracheophyta</taxon>
        <taxon>Spermatophyta</taxon>
        <taxon>Magnoliopsida</taxon>
        <taxon>eudicotyledons</taxon>
        <taxon>Gunneridae</taxon>
        <taxon>Pentapetalae</taxon>
        <taxon>rosids</taxon>
        <taxon>Vitales</taxon>
        <taxon>Vitaceae</taxon>
        <taxon>Viteae</taxon>
        <taxon>Vitis</taxon>
    </lineage>
</organism>
<sequence>MYAPWSRIEYDFIALEKEYSEELRWVTSIGKGSVITAVFTLALENLPRLILFINSSM</sequence>
<name>A0A438DI94_VITVI</name>
<accession>A0A438DI94</accession>
<dbReference type="EMBL" id="QGNW01001613">
    <property type="protein sequence ID" value="RVW35197.1"/>
    <property type="molecule type" value="Genomic_DNA"/>
</dbReference>
<proteinExistence type="predicted"/>